<keyword evidence="3" id="KW-1185">Reference proteome</keyword>
<dbReference type="AlphaFoldDB" id="W0PCK1"/>
<evidence type="ECO:0000313" key="3">
    <source>
        <dbReference type="Proteomes" id="UP000019095"/>
    </source>
</evidence>
<dbReference type="HOGENOM" id="CLU_1764100_0_0_4"/>
<organism evidence="2 3">
    <name type="scientific">Advenella mimigardefordensis (strain DSM 17166 / LMG 22922 / DPN7)</name>
    <dbReference type="NCBI Taxonomy" id="1247726"/>
    <lineage>
        <taxon>Bacteria</taxon>
        <taxon>Pseudomonadati</taxon>
        <taxon>Pseudomonadota</taxon>
        <taxon>Betaproteobacteria</taxon>
        <taxon>Burkholderiales</taxon>
        <taxon>Alcaligenaceae</taxon>
    </lineage>
</organism>
<dbReference type="KEGG" id="amim:MIM_c10620"/>
<dbReference type="PROSITE" id="PS50943">
    <property type="entry name" value="HTH_CROC1"/>
    <property type="match status" value="1"/>
</dbReference>
<protein>
    <submittedName>
        <fullName evidence="2">Putative transcriptional regulator, Xre family</fullName>
    </submittedName>
</protein>
<gene>
    <name evidence="2" type="ORF">MIM_c10620</name>
</gene>
<feature type="domain" description="HTH cro/C1-type" evidence="1">
    <location>
        <begin position="30"/>
        <end position="86"/>
    </location>
</feature>
<dbReference type="Gene3D" id="1.10.260.40">
    <property type="entry name" value="lambda repressor-like DNA-binding domains"/>
    <property type="match status" value="1"/>
</dbReference>
<dbReference type="CDD" id="cd00093">
    <property type="entry name" value="HTH_XRE"/>
    <property type="match status" value="1"/>
</dbReference>
<dbReference type="SMART" id="SM00530">
    <property type="entry name" value="HTH_XRE"/>
    <property type="match status" value="1"/>
</dbReference>
<accession>W0PCK1</accession>
<dbReference type="Pfam" id="PF01381">
    <property type="entry name" value="HTH_3"/>
    <property type="match status" value="1"/>
</dbReference>
<dbReference type="GO" id="GO:0003677">
    <property type="term" value="F:DNA binding"/>
    <property type="evidence" value="ECO:0007669"/>
    <property type="project" value="InterPro"/>
</dbReference>
<dbReference type="Proteomes" id="UP000019095">
    <property type="component" value="Chromosome"/>
</dbReference>
<sequence>MDKITDLFSEFEKLDSYWESRAQHEFSLKIYQIMKEDNLNQAQVSKLLGVSAPYISSLLSGDRNLSLKTMVKYARKLNRILSVELLKEKSEDLSSFDFLGESDPHYAKLQDDGFLASLKTNRMNAANDQEFSTQFVSTSNGKYSIAG</sequence>
<evidence type="ECO:0000259" key="1">
    <source>
        <dbReference type="PROSITE" id="PS50943"/>
    </source>
</evidence>
<reference evidence="2 3" key="1">
    <citation type="journal article" date="2014" name="Microbiology">
        <title>Unravelling the complete genome sequence of Advenella mimigardefordensis strain DPN7T and novel insights in the catabolism of the xenobiotic polythioester precursor 3,3'-dithiodipropionate.</title>
        <authorList>
            <person name="Wubbeler J.H."/>
            <person name="Hiessl S."/>
            <person name="Schuldes J."/>
            <person name="Thurmer A."/>
            <person name="Daniel R."/>
            <person name="Steinbuchel A."/>
        </authorList>
    </citation>
    <scope>NUCLEOTIDE SEQUENCE [LARGE SCALE GENOMIC DNA]</scope>
    <source>
        <strain evidence="3">DSM 17166 / LMG 22922 / DPN7</strain>
    </source>
</reference>
<dbReference type="SUPFAM" id="SSF47413">
    <property type="entry name" value="lambda repressor-like DNA-binding domains"/>
    <property type="match status" value="1"/>
</dbReference>
<dbReference type="InterPro" id="IPR010982">
    <property type="entry name" value="Lambda_DNA-bd_dom_sf"/>
</dbReference>
<dbReference type="EMBL" id="CP003915">
    <property type="protein sequence ID" value="AHG63160.1"/>
    <property type="molecule type" value="Genomic_DNA"/>
</dbReference>
<proteinExistence type="predicted"/>
<dbReference type="eggNOG" id="COG3093">
    <property type="taxonomic scope" value="Bacteria"/>
</dbReference>
<dbReference type="InterPro" id="IPR001387">
    <property type="entry name" value="Cro/C1-type_HTH"/>
</dbReference>
<dbReference type="OrthoDB" id="6120544at2"/>
<dbReference type="RefSeq" id="WP_025371778.1">
    <property type="nucleotide sequence ID" value="NZ_CP003915.1"/>
</dbReference>
<evidence type="ECO:0000313" key="2">
    <source>
        <dbReference type="EMBL" id="AHG63160.1"/>
    </source>
</evidence>
<name>W0PCK1_ADVMD</name>